<evidence type="ECO:0000313" key="5">
    <source>
        <dbReference type="Proteomes" id="UP000194236"/>
    </source>
</evidence>
<dbReference type="EMBL" id="MUJZ01023080">
    <property type="protein sequence ID" value="OTF79442.1"/>
    <property type="molecule type" value="Genomic_DNA"/>
</dbReference>
<evidence type="ECO:0000313" key="4">
    <source>
        <dbReference type="EMBL" id="OTF79442.1"/>
    </source>
</evidence>
<dbReference type="Proteomes" id="UP000194236">
    <property type="component" value="Unassembled WGS sequence"/>
</dbReference>
<reference evidence="4 5" key="1">
    <citation type="submission" date="2017-03" db="EMBL/GenBank/DDBJ databases">
        <title>Genome Survey of Euroglyphus maynei.</title>
        <authorList>
            <person name="Arlian L.G."/>
            <person name="Morgan M.S."/>
            <person name="Rider S.D."/>
        </authorList>
    </citation>
    <scope>NUCLEOTIDE SEQUENCE [LARGE SCALE GENOMIC DNA]</scope>
    <source>
        <strain evidence="4">Arlian Lab</strain>
        <tissue evidence="4">Whole body</tissue>
    </source>
</reference>
<dbReference type="GO" id="GO:0030991">
    <property type="term" value="C:intraciliary transport particle A"/>
    <property type="evidence" value="ECO:0007669"/>
    <property type="project" value="TreeGrafter"/>
</dbReference>
<name>A0A1Y3BF11_EURMA</name>
<dbReference type="InterPro" id="IPR056152">
    <property type="entry name" value="Beta-prop_IFT122_2nd"/>
</dbReference>
<evidence type="ECO:0000256" key="1">
    <source>
        <dbReference type="ARBA" id="ARBA00022574"/>
    </source>
</evidence>
<gene>
    <name evidence="4" type="ORF">BLA29_002016</name>
</gene>
<dbReference type="Gene3D" id="2.130.10.10">
    <property type="entry name" value="YVTN repeat-like/Quinoprotein amine dehydrogenase"/>
    <property type="match status" value="1"/>
</dbReference>
<dbReference type="GO" id="GO:0061512">
    <property type="term" value="P:protein localization to cilium"/>
    <property type="evidence" value="ECO:0007669"/>
    <property type="project" value="TreeGrafter"/>
</dbReference>
<keyword evidence="1" id="KW-0853">WD repeat</keyword>
<keyword evidence="2" id="KW-0677">Repeat</keyword>
<dbReference type="SUPFAM" id="SSF50978">
    <property type="entry name" value="WD40 repeat-like"/>
    <property type="match status" value="1"/>
</dbReference>
<evidence type="ECO:0000256" key="2">
    <source>
        <dbReference type="ARBA" id="ARBA00022737"/>
    </source>
</evidence>
<dbReference type="InterPro" id="IPR036322">
    <property type="entry name" value="WD40_repeat_dom_sf"/>
</dbReference>
<sequence>MPFGVYYSSSRMMKIDCQWWIGRKNVQERNLNHDPLFISSFLGNEFFLIGGTNKQVTVYTVEGMALETITTKESWIWCCKTLGNRMIQLAKRIVIYETNEGELNYRIKEKMNIEIDCTILMLCSSNLIVCHENQIQSLNFNGQLEKEWNFKCSVTHIKSVGGVPTKESLLIGLKDGQVLMIFLSNIIPVELIKINNPIQYIDISMKRQKVAIIDDKNNCSVYDLRTEQLMFEEPSVNAVVWNNRFEDLLCFAGSGFIAIKMNDVPMQTIEFCDQARFEF</sequence>
<dbReference type="AlphaFoldDB" id="A0A1Y3BF11"/>
<evidence type="ECO:0000259" key="3">
    <source>
        <dbReference type="Pfam" id="PF23377"/>
    </source>
</evidence>
<feature type="domain" description="IFT122 second beta-propeller" evidence="3">
    <location>
        <begin position="87"/>
        <end position="269"/>
    </location>
</feature>
<keyword evidence="5" id="KW-1185">Reference proteome</keyword>
<dbReference type="InterPro" id="IPR015943">
    <property type="entry name" value="WD40/YVTN_repeat-like_dom_sf"/>
</dbReference>
<dbReference type="GO" id="GO:0035721">
    <property type="term" value="P:intraciliary retrograde transport"/>
    <property type="evidence" value="ECO:0007669"/>
    <property type="project" value="TreeGrafter"/>
</dbReference>
<comment type="caution">
    <text evidence="4">The sequence shown here is derived from an EMBL/GenBank/DDBJ whole genome shotgun (WGS) entry which is preliminary data.</text>
</comment>
<protein>
    <recommendedName>
        <fullName evidence="3">IFT122 second beta-propeller domain-containing protein</fullName>
    </recommendedName>
</protein>
<dbReference type="OrthoDB" id="10255582at2759"/>
<organism evidence="4 5">
    <name type="scientific">Euroglyphus maynei</name>
    <name type="common">Mayne's house dust mite</name>
    <dbReference type="NCBI Taxonomy" id="6958"/>
    <lineage>
        <taxon>Eukaryota</taxon>
        <taxon>Metazoa</taxon>
        <taxon>Ecdysozoa</taxon>
        <taxon>Arthropoda</taxon>
        <taxon>Chelicerata</taxon>
        <taxon>Arachnida</taxon>
        <taxon>Acari</taxon>
        <taxon>Acariformes</taxon>
        <taxon>Sarcoptiformes</taxon>
        <taxon>Astigmata</taxon>
        <taxon>Psoroptidia</taxon>
        <taxon>Analgoidea</taxon>
        <taxon>Pyroglyphidae</taxon>
        <taxon>Pyroglyphinae</taxon>
        <taxon>Euroglyphus</taxon>
    </lineage>
</organism>
<dbReference type="PANTHER" id="PTHR12764">
    <property type="entry name" value="WD REPEAT DOMAIN-RELATED"/>
    <property type="match status" value="1"/>
</dbReference>
<proteinExistence type="predicted"/>
<dbReference type="Pfam" id="PF23377">
    <property type="entry name" value="Beta-prop_IFT122_2nd"/>
    <property type="match status" value="1"/>
</dbReference>
<dbReference type="PANTHER" id="PTHR12764:SF4">
    <property type="entry name" value="INTRAFLAGELLAR TRANSPORT PROTEIN 122 HOMOLOG"/>
    <property type="match status" value="1"/>
</dbReference>
<dbReference type="InterPro" id="IPR039857">
    <property type="entry name" value="Ift122/121"/>
</dbReference>
<dbReference type="GO" id="GO:0097730">
    <property type="term" value="C:non-motile cilium"/>
    <property type="evidence" value="ECO:0007669"/>
    <property type="project" value="TreeGrafter"/>
</dbReference>
<dbReference type="GO" id="GO:1905515">
    <property type="term" value="P:non-motile cilium assembly"/>
    <property type="evidence" value="ECO:0007669"/>
    <property type="project" value="TreeGrafter"/>
</dbReference>
<accession>A0A1Y3BF11</accession>